<accession>A0A507F3Z3</accession>
<comment type="caution">
    <text evidence="1">The sequence shown here is derived from an EMBL/GenBank/DDBJ whole genome shotgun (WGS) entry which is preliminary data.</text>
</comment>
<dbReference type="OrthoDB" id="2153793at2759"/>
<name>A0A507F3Z3_9FUNG</name>
<proteinExistence type="predicted"/>
<evidence type="ECO:0000313" key="1">
    <source>
        <dbReference type="EMBL" id="TPX70971.1"/>
    </source>
</evidence>
<reference evidence="1 2" key="1">
    <citation type="journal article" date="2019" name="Sci. Rep.">
        <title>Comparative genomics of chytrid fungi reveal insights into the obligate biotrophic and pathogenic lifestyle of Synchytrium endobioticum.</title>
        <authorList>
            <person name="van de Vossenberg B.T.L.H."/>
            <person name="Warris S."/>
            <person name="Nguyen H.D.T."/>
            <person name="van Gent-Pelzer M.P.E."/>
            <person name="Joly D.L."/>
            <person name="van de Geest H.C."/>
            <person name="Bonants P.J.M."/>
            <person name="Smith D.S."/>
            <person name="Levesque C.A."/>
            <person name="van der Lee T.A.J."/>
        </authorList>
    </citation>
    <scope>NUCLEOTIDE SEQUENCE [LARGE SCALE GENOMIC DNA]</scope>
    <source>
        <strain evidence="1 2">CBS 675.73</strain>
    </source>
</reference>
<protein>
    <submittedName>
        <fullName evidence="1">Uncharacterized protein</fullName>
    </submittedName>
</protein>
<dbReference type="Proteomes" id="UP000320333">
    <property type="component" value="Unassembled WGS sequence"/>
</dbReference>
<dbReference type="EMBL" id="QEAP01000269">
    <property type="protein sequence ID" value="TPX70971.1"/>
    <property type="molecule type" value="Genomic_DNA"/>
</dbReference>
<gene>
    <name evidence="1" type="ORF">CcCBS67573_g06380</name>
</gene>
<evidence type="ECO:0000313" key="2">
    <source>
        <dbReference type="Proteomes" id="UP000320333"/>
    </source>
</evidence>
<dbReference type="AlphaFoldDB" id="A0A507F3Z3"/>
<sequence>MKTRLAIAIGVCALVLLSALFQYLSFYNYTDGATISSAPSIAAEDRISPQTFKQLADFYFGYDSSASAHPTPLTQNSSIETMIPNRSVFFVNSWEMQAFIEKILPRISVSIVLVTGDTTGVSMPLGVLGTQETAKLAADRRILRWFTMNCDEGAQTFAHKIKCIPIGVNSYIDSLILLQELHQEGVGLVGGGIKQNLRTHKPAGKNTLLVSFNTFTNEAVREPVFRLFCGDAGDGISNGMASQMGCA</sequence>
<organism evidence="1 2">
    <name type="scientific">Chytriomyces confervae</name>
    <dbReference type="NCBI Taxonomy" id="246404"/>
    <lineage>
        <taxon>Eukaryota</taxon>
        <taxon>Fungi</taxon>
        <taxon>Fungi incertae sedis</taxon>
        <taxon>Chytridiomycota</taxon>
        <taxon>Chytridiomycota incertae sedis</taxon>
        <taxon>Chytridiomycetes</taxon>
        <taxon>Chytridiales</taxon>
        <taxon>Chytriomycetaceae</taxon>
        <taxon>Chytriomyces</taxon>
    </lineage>
</organism>
<keyword evidence="2" id="KW-1185">Reference proteome</keyword>